<feature type="chain" id="PRO_5020466462" evidence="1">
    <location>
        <begin position="21"/>
        <end position="81"/>
    </location>
</feature>
<reference evidence="3 4" key="1">
    <citation type="submission" date="2018-11" db="EMBL/GenBank/DDBJ databases">
        <title>Genome sequence and assembly of Colletotrichum spinosum.</title>
        <authorList>
            <person name="Gan P."/>
            <person name="Shirasu K."/>
        </authorList>
    </citation>
    <scope>NUCLEOTIDE SEQUENCE [LARGE SCALE GENOMIC DNA]</scope>
    <source>
        <strain evidence="3 4">CBS 515.97</strain>
    </source>
</reference>
<dbReference type="AlphaFoldDB" id="A0A4R8QNA5"/>
<dbReference type="InterPro" id="IPR036779">
    <property type="entry name" value="LysM_dom_sf"/>
</dbReference>
<feature type="signal peptide" evidence="1">
    <location>
        <begin position="1"/>
        <end position="20"/>
    </location>
</feature>
<dbReference type="PROSITE" id="PS51782">
    <property type="entry name" value="LYSM"/>
    <property type="match status" value="1"/>
</dbReference>
<dbReference type="PANTHER" id="PTHR33734">
    <property type="entry name" value="LYSM DOMAIN-CONTAINING GPI-ANCHORED PROTEIN 2"/>
    <property type="match status" value="1"/>
</dbReference>
<feature type="domain" description="LysM" evidence="2">
    <location>
        <begin position="34"/>
        <end position="78"/>
    </location>
</feature>
<dbReference type="CDD" id="cd00118">
    <property type="entry name" value="LysM"/>
    <property type="match status" value="1"/>
</dbReference>
<organism evidence="3 4">
    <name type="scientific">Colletotrichum spinosum</name>
    <dbReference type="NCBI Taxonomy" id="1347390"/>
    <lineage>
        <taxon>Eukaryota</taxon>
        <taxon>Fungi</taxon>
        <taxon>Dikarya</taxon>
        <taxon>Ascomycota</taxon>
        <taxon>Pezizomycotina</taxon>
        <taxon>Sordariomycetes</taxon>
        <taxon>Hypocreomycetidae</taxon>
        <taxon>Glomerellales</taxon>
        <taxon>Glomerellaceae</taxon>
        <taxon>Colletotrichum</taxon>
        <taxon>Colletotrichum orbiculare species complex</taxon>
    </lineage>
</organism>
<keyword evidence="1" id="KW-0732">Signal</keyword>
<evidence type="ECO:0000256" key="1">
    <source>
        <dbReference type="SAM" id="SignalP"/>
    </source>
</evidence>
<proteinExistence type="predicted"/>
<protein>
    <submittedName>
        <fullName evidence="3">Immunoglobulin G-binding protein A</fullName>
    </submittedName>
</protein>
<dbReference type="PANTHER" id="PTHR33734:SF22">
    <property type="entry name" value="MEMBRANE-BOUND LYTIC MUREIN TRANSGLYCOSYLASE D"/>
    <property type="match status" value="1"/>
</dbReference>
<name>A0A4R8QNA5_9PEZI</name>
<evidence type="ECO:0000259" key="2">
    <source>
        <dbReference type="PROSITE" id="PS51782"/>
    </source>
</evidence>
<dbReference type="Gene3D" id="3.10.350.10">
    <property type="entry name" value="LysM domain"/>
    <property type="match status" value="1"/>
</dbReference>
<dbReference type="SUPFAM" id="SSF54106">
    <property type="entry name" value="LysM domain"/>
    <property type="match status" value="1"/>
</dbReference>
<dbReference type="EMBL" id="QAPG01000038">
    <property type="protein sequence ID" value="TDZ35693.1"/>
    <property type="molecule type" value="Genomic_DNA"/>
</dbReference>
<evidence type="ECO:0000313" key="3">
    <source>
        <dbReference type="EMBL" id="TDZ35693.1"/>
    </source>
</evidence>
<sequence length="81" mass="8398">MKIAFLSFCALSALASLTEARRACTPDIVHPGFGSYTVVGGDNLNDIAKDFGTTSTQLAAMNGIPDPDSIKPGNNLVVPCV</sequence>
<gene>
    <name evidence="3" type="primary">spa</name>
    <name evidence="3" type="ORF">C8035_v007113</name>
</gene>
<dbReference type="Proteomes" id="UP000295083">
    <property type="component" value="Unassembled WGS sequence"/>
</dbReference>
<accession>A0A4R8QNA5</accession>
<dbReference type="SMART" id="SM00257">
    <property type="entry name" value="LysM"/>
    <property type="match status" value="1"/>
</dbReference>
<comment type="caution">
    <text evidence="3">The sequence shown here is derived from an EMBL/GenBank/DDBJ whole genome shotgun (WGS) entry which is preliminary data.</text>
</comment>
<dbReference type="InterPro" id="IPR018392">
    <property type="entry name" value="LysM"/>
</dbReference>
<evidence type="ECO:0000313" key="4">
    <source>
        <dbReference type="Proteomes" id="UP000295083"/>
    </source>
</evidence>
<keyword evidence="4" id="KW-1185">Reference proteome</keyword>
<dbReference type="Pfam" id="PF01476">
    <property type="entry name" value="LysM"/>
    <property type="match status" value="1"/>
</dbReference>